<name>A0A099EYX1_9RHOB</name>
<keyword evidence="3" id="KW-1185">Reference proteome</keyword>
<protein>
    <submittedName>
        <fullName evidence="2">Uncharacterized protein</fullName>
    </submittedName>
</protein>
<reference evidence="2 3" key="2">
    <citation type="submission" date="2014-10" db="EMBL/GenBank/DDBJ databases">
        <title>Paracoccus sanguinis sp. nov., isolated from clinical specimens of New York State patients.</title>
        <authorList>
            <person name="Mingle L.A."/>
            <person name="Cole J.A."/>
            <person name="Lapierre P."/>
            <person name="Musser K.A."/>
        </authorList>
    </citation>
    <scope>NUCLEOTIDE SEQUENCE [LARGE SCALE GENOMIC DNA]</scope>
    <source>
        <strain evidence="2 3">JCM 14014</strain>
    </source>
</reference>
<evidence type="ECO:0000256" key="1">
    <source>
        <dbReference type="SAM" id="MobiDB-lite"/>
    </source>
</evidence>
<accession>A0A099EYX1</accession>
<organism evidence="2 3">
    <name type="scientific">Paracoccus halophilus</name>
    <dbReference type="NCBI Taxonomy" id="376733"/>
    <lineage>
        <taxon>Bacteria</taxon>
        <taxon>Pseudomonadati</taxon>
        <taxon>Pseudomonadota</taxon>
        <taxon>Alphaproteobacteria</taxon>
        <taxon>Rhodobacterales</taxon>
        <taxon>Paracoccaceae</taxon>
        <taxon>Paracoccus</taxon>
    </lineage>
</organism>
<feature type="compositionally biased region" description="Low complexity" evidence="1">
    <location>
        <begin position="7"/>
        <end position="18"/>
    </location>
</feature>
<evidence type="ECO:0000313" key="3">
    <source>
        <dbReference type="Proteomes" id="UP000029846"/>
    </source>
</evidence>
<sequence length="72" mass="7712">MTKAIIGSPGDPSGASPPHRADEPADRSLVGQDADNVCAPLDLAVPASYWIRTAKLRAMLPEKLIWLFDPTV</sequence>
<dbReference type="AntiFam" id="ANF00165">
    <property type="entry name" value="Shadow ORF (opposite Transposase_Mut domain)"/>
</dbReference>
<feature type="region of interest" description="Disordered" evidence="1">
    <location>
        <begin position="1"/>
        <end position="28"/>
    </location>
</feature>
<evidence type="ECO:0000313" key="2">
    <source>
        <dbReference type="EMBL" id="KGJ03168.1"/>
    </source>
</evidence>
<dbReference type="Proteomes" id="UP000029846">
    <property type="component" value="Unassembled WGS sequence"/>
</dbReference>
<gene>
    <name evidence="2" type="ORF">IT41_15165</name>
</gene>
<comment type="caution">
    <text evidence="2">The sequence shown here is derived from an EMBL/GenBank/DDBJ whole genome shotgun (WGS) entry which is preliminary data.</text>
</comment>
<reference evidence="2 3" key="1">
    <citation type="submission" date="2014-09" db="EMBL/GenBank/DDBJ databases">
        <authorList>
            <person name="McGinnis J.M."/>
            <person name="Wolfgang W.J."/>
        </authorList>
    </citation>
    <scope>NUCLEOTIDE SEQUENCE [LARGE SCALE GENOMIC DNA]</scope>
    <source>
        <strain evidence="2 3">JCM 14014</strain>
    </source>
</reference>
<dbReference type="AlphaFoldDB" id="A0A099EYX1"/>
<dbReference type="EMBL" id="JRKN01000025">
    <property type="protein sequence ID" value="KGJ03168.1"/>
    <property type="molecule type" value="Genomic_DNA"/>
</dbReference>
<proteinExistence type="predicted"/>